<proteinExistence type="inferred from homology"/>
<evidence type="ECO:0000259" key="2">
    <source>
        <dbReference type="PROSITE" id="PS50164"/>
    </source>
</evidence>
<keyword evidence="4" id="KW-1185">Reference proteome</keyword>
<dbReference type="InterPro" id="IPR035901">
    <property type="entry name" value="GIY-YIG_endonuc_sf"/>
</dbReference>
<dbReference type="PANTHER" id="PTHR34477:SF5">
    <property type="entry name" value="BSL5627 PROTEIN"/>
    <property type="match status" value="1"/>
</dbReference>
<protein>
    <submittedName>
        <fullName evidence="3">Excinuclease ABC C subunit domain protein</fullName>
    </submittedName>
</protein>
<dbReference type="AlphaFoldDB" id="A7HX52"/>
<reference evidence="3 4" key="1">
    <citation type="journal article" date="2011" name="Stand. Genomic Sci.">
        <title>Complete genome sequence of Parvibaculum lavamentivorans type strain (DS-1(T)).</title>
        <authorList>
            <person name="Schleheck D."/>
            <person name="Weiss M."/>
            <person name="Pitluck S."/>
            <person name="Bruce D."/>
            <person name="Land M.L."/>
            <person name="Han S."/>
            <person name="Saunders E."/>
            <person name="Tapia R."/>
            <person name="Detter C."/>
            <person name="Brettin T."/>
            <person name="Han J."/>
            <person name="Woyke T."/>
            <person name="Goodwin L."/>
            <person name="Pennacchio L."/>
            <person name="Nolan M."/>
            <person name="Cook A.M."/>
            <person name="Kjelleberg S."/>
            <person name="Thomas T."/>
        </authorList>
    </citation>
    <scope>NUCLEOTIDE SEQUENCE [LARGE SCALE GENOMIC DNA]</scope>
    <source>
        <strain evidence="4">DS-1 / DSM 13023 / NCIMB 13966</strain>
    </source>
</reference>
<dbReference type="eggNOG" id="COG2827">
    <property type="taxonomic scope" value="Bacteria"/>
</dbReference>
<evidence type="ECO:0000256" key="1">
    <source>
        <dbReference type="ARBA" id="ARBA00007435"/>
    </source>
</evidence>
<organism evidence="3 4">
    <name type="scientific">Parvibaculum lavamentivorans (strain DS-1 / DSM 13023 / NCIMB 13966)</name>
    <dbReference type="NCBI Taxonomy" id="402881"/>
    <lineage>
        <taxon>Bacteria</taxon>
        <taxon>Pseudomonadati</taxon>
        <taxon>Pseudomonadota</taxon>
        <taxon>Alphaproteobacteria</taxon>
        <taxon>Hyphomicrobiales</taxon>
        <taxon>Parvibaculaceae</taxon>
        <taxon>Parvibaculum</taxon>
    </lineage>
</organism>
<dbReference type="CDD" id="cd10448">
    <property type="entry name" value="GIY-YIG_unchar_3"/>
    <property type="match status" value="1"/>
</dbReference>
<name>A7HX52_PARL1</name>
<dbReference type="HOGENOM" id="CLU_135650_3_1_5"/>
<dbReference type="InterPro" id="IPR000305">
    <property type="entry name" value="GIY-YIG_endonuc"/>
</dbReference>
<dbReference type="OrthoDB" id="287318at2"/>
<dbReference type="Pfam" id="PF01541">
    <property type="entry name" value="GIY-YIG"/>
    <property type="match status" value="1"/>
</dbReference>
<dbReference type="EMBL" id="CP000774">
    <property type="protein sequence ID" value="ABS64485.1"/>
    <property type="molecule type" value="Genomic_DNA"/>
</dbReference>
<sequence>MKRPAVYIVANKRNGTIYTGVTSHLERRIYEHREGVLSGFSKRYGCKMLVWYEMLDEMEYAIAREKQIKAGTRQKKIDLIQSGNPEWRDLYEELI</sequence>
<dbReference type="KEGG" id="pla:Plav_2878"/>
<dbReference type="Gene3D" id="3.40.1440.10">
    <property type="entry name" value="GIY-YIG endonuclease"/>
    <property type="match status" value="1"/>
</dbReference>
<dbReference type="SUPFAM" id="SSF82771">
    <property type="entry name" value="GIY-YIG endonuclease"/>
    <property type="match status" value="1"/>
</dbReference>
<dbReference type="InterPro" id="IPR050190">
    <property type="entry name" value="UPF0213_domain"/>
</dbReference>
<dbReference type="STRING" id="402881.Plav_2878"/>
<evidence type="ECO:0000313" key="3">
    <source>
        <dbReference type="EMBL" id="ABS64485.1"/>
    </source>
</evidence>
<dbReference type="PANTHER" id="PTHR34477">
    <property type="entry name" value="UPF0213 PROTEIN YHBQ"/>
    <property type="match status" value="1"/>
</dbReference>
<gene>
    <name evidence="3" type="ordered locus">Plav_2878</name>
</gene>
<dbReference type="Proteomes" id="UP000006377">
    <property type="component" value="Chromosome"/>
</dbReference>
<accession>A7HX52</accession>
<dbReference type="RefSeq" id="WP_012111801.1">
    <property type="nucleotide sequence ID" value="NC_009719.1"/>
</dbReference>
<evidence type="ECO:0000313" key="4">
    <source>
        <dbReference type="Proteomes" id="UP000006377"/>
    </source>
</evidence>
<comment type="similarity">
    <text evidence="1">Belongs to the UPF0213 family.</text>
</comment>
<dbReference type="PROSITE" id="PS50164">
    <property type="entry name" value="GIY_YIG"/>
    <property type="match status" value="1"/>
</dbReference>
<dbReference type="SMART" id="SM00465">
    <property type="entry name" value="GIYc"/>
    <property type="match status" value="1"/>
</dbReference>
<feature type="domain" description="GIY-YIG" evidence="2">
    <location>
        <begin position="2"/>
        <end position="78"/>
    </location>
</feature>